<protein>
    <submittedName>
        <fullName evidence="2">Uncharacterized protein</fullName>
    </submittedName>
</protein>
<dbReference type="Proteomes" id="UP000025227">
    <property type="component" value="Unplaced"/>
</dbReference>
<evidence type="ECO:0000313" key="1">
    <source>
        <dbReference type="Proteomes" id="UP000025227"/>
    </source>
</evidence>
<proteinExistence type="predicted"/>
<dbReference type="WBParaSite" id="HCON_00012670-00001">
    <property type="protein sequence ID" value="HCON_00012670-00001"/>
    <property type="gene ID" value="HCON_00012670"/>
</dbReference>
<evidence type="ECO:0000313" key="2">
    <source>
        <dbReference type="WBParaSite" id="HCON_00012670-00001"/>
    </source>
</evidence>
<dbReference type="AlphaFoldDB" id="A0A7I4XWF4"/>
<name>A0A7I4XWF4_HAECO</name>
<sequence>MNNFLRRARRESGVHKLRRVNQEEKSTHAIENCNQLDWSSTIRRCVTHFTLPSPVKRSARSLGIRPETSTGKELFFTTPVAIKEKQCHAWRNFSAAGDLVEQSLEYEVSYKQSSCVEQEEVEKVGNGRGVPNNDVEYDDNLLRDVARIIQLRQAIALIKAYLFLSDCPCSPCDCIGAALHDSLKENCCYK</sequence>
<organism evidence="1 2">
    <name type="scientific">Haemonchus contortus</name>
    <name type="common">Barber pole worm</name>
    <dbReference type="NCBI Taxonomy" id="6289"/>
    <lineage>
        <taxon>Eukaryota</taxon>
        <taxon>Metazoa</taxon>
        <taxon>Ecdysozoa</taxon>
        <taxon>Nematoda</taxon>
        <taxon>Chromadorea</taxon>
        <taxon>Rhabditida</taxon>
        <taxon>Rhabditina</taxon>
        <taxon>Rhabditomorpha</taxon>
        <taxon>Strongyloidea</taxon>
        <taxon>Trichostrongylidae</taxon>
        <taxon>Haemonchus</taxon>
    </lineage>
</organism>
<keyword evidence="1" id="KW-1185">Reference proteome</keyword>
<reference evidence="2" key="1">
    <citation type="submission" date="2020-12" db="UniProtKB">
        <authorList>
            <consortium name="WormBaseParasite"/>
        </authorList>
    </citation>
    <scope>IDENTIFICATION</scope>
    <source>
        <strain evidence="2">MHco3</strain>
    </source>
</reference>
<accession>A0A7I4XWF4</accession>